<dbReference type="GO" id="GO:0008270">
    <property type="term" value="F:zinc ion binding"/>
    <property type="evidence" value="ECO:0007669"/>
    <property type="project" value="UniProtKB-KW"/>
</dbReference>
<keyword evidence="6" id="KW-0863">Zinc-finger</keyword>
<dbReference type="SMART" id="SM00437">
    <property type="entry name" value="TOP1Ac"/>
    <property type="match status" value="1"/>
</dbReference>
<dbReference type="GO" id="GO:0006281">
    <property type="term" value="P:DNA repair"/>
    <property type="evidence" value="ECO:0007669"/>
    <property type="project" value="TreeGrafter"/>
</dbReference>
<keyword evidence="11 12" id="KW-0413">Isomerase</keyword>
<evidence type="ECO:0000256" key="13">
    <source>
        <dbReference type="SAM" id="MobiDB-lite"/>
    </source>
</evidence>
<dbReference type="Gene3D" id="3.40.50.140">
    <property type="match status" value="1"/>
</dbReference>
<comment type="cofactor">
    <cofactor evidence="2">
        <name>Mg(2+)</name>
        <dbReference type="ChEBI" id="CHEBI:18420"/>
    </cofactor>
</comment>
<dbReference type="Gene3D" id="1.10.460.10">
    <property type="entry name" value="Topoisomerase I, domain 2"/>
    <property type="match status" value="1"/>
</dbReference>
<dbReference type="EMBL" id="JAFGDB010000095">
    <property type="protein sequence ID" value="MBN2067878.1"/>
    <property type="molecule type" value="Genomic_DNA"/>
</dbReference>
<keyword evidence="5" id="KW-0677">Repeat</keyword>
<feature type="site" description="Interaction with DNA" evidence="12">
    <location>
        <position position="166"/>
    </location>
</feature>
<feature type="site" description="Interaction with DNA" evidence="12">
    <location>
        <position position="169"/>
    </location>
</feature>
<feature type="active site" description="O-(5'-phospho-DNA)-tyrosine intermediate" evidence="12">
    <location>
        <position position="313"/>
    </location>
</feature>
<evidence type="ECO:0000256" key="4">
    <source>
        <dbReference type="ARBA" id="ARBA00022723"/>
    </source>
</evidence>
<sequence length="736" mass="82341">MIVIIAEKAIAGRRIAAILAAKPVPEERTDNAIHFDFKQDGKDYRVIPLRGHIVDVDFPLKYKYWLGTDLRKLVESEIDYKETEKTISGYLKRVAPKAEEAIVATDADREGEAIGLEAIELMRSANPKLGVKRVLFSAIIDSEIKQAFSKLGELDTALAESANSRREIDLIWGAVLTRFLSLVSGRLGKQFLSIGRVQGPTLALIVDREKERMAFKSQKYWLLDAIFEKDKKQFNALHKEGRFWEKEKAEKAFKCRNANQGIVLDVKKTKKLLKRPVPFNTTLFLRAATAIGFTAGRAMQIAETLYQQGLISYPRTDNSVYPEALDLRAILEKLASVNGFSQLASKLLAQKKLEPSAGKLAKDHPPIHPVAAAFPEKLGQQEWKIYELVCRRFMASLAEDALTENLSVSIDLASEIFVATGQRYLRKGWKEFYPYSKATEAILPELHKGDKVNLVKLDMAEKETLPPARYSQGALIKAMSDLNLGTKATRAEIIQKLYSRRYISGLKAIEPNKIAFAVIGALEKYGEVIVKPEMTAALEREMDVIAEGNKKKGKVVEESREILSKALEQLLENKNNVGSLLRSALREDSIIGKCIGKGCTGELLIRRGKTGKRFVGCSAYPKCTVSFPLPQNGAIAILQKRCPECNNYMVQVRGKRYRFEMCIDHNCKSKEAWKKKAAEKPAGKGAEKKPASEESGEMPSGREPAKKPEKKEPGKKPAKKEPALKRKRKGQKPQKK</sequence>
<evidence type="ECO:0000313" key="17">
    <source>
        <dbReference type="Proteomes" id="UP000809243"/>
    </source>
</evidence>
<dbReference type="InterPro" id="IPR013826">
    <property type="entry name" value="Topo_IA_cen_sub3"/>
</dbReference>
<dbReference type="InterPro" id="IPR013498">
    <property type="entry name" value="Topo_IA_Znf"/>
</dbReference>
<accession>A0A939C6V6</accession>
<dbReference type="NCBIfam" id="NF005555">
    <property type="entry name" value="PRK07220.1"/>
    <property type="match status" value="1"/>
</dbReference>
<dbReference type="GO" id="GO:0006310">
    <property type="term" value="P:DNA recombination"/>
    <property type="evidence" value="ECO:0007669"/>
    <property type="project" value="TreeGrafter"/>
</dbReference>
<evidence type="ECO:0000256" key="11">
    <source>
        <dbReference type="ARBA" id="ARBA00023235"/>
    </source>
</evidence>
<feature type="compositionally biased region" description="Basic residues" evidence="13">
    <location>
        <begin position="725"/>
        <end position="736"/>
    </location>
</feature>
<evidence type="ECO:0000256" key="2">
    <source>
        <dbReference type="ARBA" id="ARBA00001946"/>
    </source>
</evidence>
<keyword evidence="7" id="KW-0862">Zinc</keyword>
<dbReference type="PANTHER" id="PTHR11390:SF26">
    <property type="entry name" value="DNA TOPOISOMERASE 1"/>
    <property type="match status" value="1"/>
</dbReference>
<dbReference type="Proteomes" id="UP000809243">
    <property type="component" value="Unassembled WGS sequence"/>
</dbReference>
<dbReference type="InterPro" id="IPR034144">
    <property type="entry name" value="TOPRIM_TopoIII"/>
</dbReference>
<evidence type="ECO:0000256" key="8">
    <source>
        <dbReference type="ARBA" id="ARBA00022842"/>
    </source>
</evidence>
<dbReference type="InterPro" id="IPR013497">
    <property type="entry name" value="Topo_IA_cen"/>
</dbReference>
<comment type="function">
    <text evidence="12">Releases the supercoiling and torsional tension of DNA, which is introduced during the DNA replication and transcription, by transiently cleaving and rejoining one strand of the DNA duplex. Introduces a single-strand break via transesterification at a target site in duplex DNA. The scissile phosphodiester is attacked by the catalytic tyrosine of the enzyme, resulting in the formation of a DNA-(5'-phosphotyrosyl)-enzyme intermediate and the expulsion of a 3'-OH DNA strand. The free DNA strand then undergoes passage around the unbroken strand, thus removing DNA supercoils. Finally, in the religation step, the DNA 3'-OH attacks the covalent intermediate to expel the active-site tyrosine and restore the DNA phosphodiester backbone.</text>
</comment>
<feature type="site" description="Interaction with DNA" evidence="12">
    <location>
        <position position="165"/>
    </location>
</feature>
<proteinExistence type="inferred from homology"/>
<dbReference type="InterPro" id="IPR000380">
    <property type="entry name" value="Topo_IA"/>
</dbReference>
<dbReference type="PROSITE" id="PS52039">
    <property type="entry name" value="TOPO_IA_2"/>
    <property type="match status" value="1"/>
</dbReference>
<dbReference type="FunFam" id="1.10.290.10:FF:000003">
    <property type="entry name" value="DNA topoisomerase"/>
    <property type="match status" value="1"/>
</dbReference>
<dbReference type="AlphaFoldDB" id="A0A939C6V6"/>
<feature type="compositionally biased region" description="Basic and acidic residues" evidence="13">
    <location>
        <begin position="675"/>
        <end position="692"/>
    </location>
</feature>
<keyword evidence="9 12" id="KW-0799">Topoisomerase</keyword>
<dbReference type="PROSITE" id="PS00396">
    <property type="entry name" value="TOPO_IA_1"/>
    <property type="match status" value="1"/>
</dbReference>
<organism evidence="16 17">
    <name type="scientific">Candidatus Iainarchaeum sp</name>
    <dbReference type="NCBI Taxonomy" id="3101447"/>
    <lineage>
        <taxon>Archaea</taxon>
        <taxon>Candidatus Iainarchaeota</taxon>
        <taxon>Candidatus Iainarchaeia</taxon>
        <taxon>Candidatus Iainarchaeales</taxon>
        <taxon>Candidatus Iainarchaeaceae</taxon>
        <taxon>Candidatus Iainarchaeum</taxon>
    </lineage>
</organism>
<evidence type="ECO:0000259" key="14">
    <source>
        <dbReference type="PROSITE" id="PS50880"/>
    </source>
</evidence>
<dbReference type="Gene3D" id="2.70.20.10">
    <property type="entry name" value="Topoisomerase I, domain 3"/>
    <property type="match status" value="1"/>
</dbReference>
<evidence type="ECO:0000256" key="9">
    <source>
        <dbReference type="ARBA" id="ARBA00023029"/>
    </source>
</evidence>
<dbReference type="InterPro" id="IPR013825">
    <property type="entry name" value="Topo_IA_cen_sub2"/>
</dbReference>
<dbReference type="Gene3D" id="1.10.290.10">
    <property type="entry name" value="Topoisomerase I, domain 4"/>
    <property type="match status" value="1"/>
</dbReference>
<dbReference type="CDD" id="cd03362">
    <property type="entry name" value="TOPRIM_TopoIA_TopoIII"/>
    <property type="match status" value="1"/>
</dbReference>
<dbReference type="CDD" id="cd00186">
    <property type="entry name" value="TOP1Ac"/>
    <property type="match status" value="1"/>
</dbReference>
<dbReference type="PANTHER" id="PTHR11390">
    <property type="entry name" value="PROKARYOTIC DNA TOPOISOMERASE"/>
    <property type="match status" value="1"/>
</dbReference>
<keyword evidence="4" id="KW-0479">Metal-binding</keyword>
<name>A0A939C6V6_9ARCH</name>
<evidence type="ECO:0000256" key="7">
    <source>
        <dbReference type="ARBA" id="ARBA00022833"/>
    </source>
</evidence>
<keyword evidence="10 12" id="KW-0238">DNA-binding</keyword>
<dbReference type="GO" id="GO:0006265">
    <property type="term" value="P:DNA topological change"/>
    <property type="evidence" value="ECO:0007669"/>
    <property type="project" value="UniProtKB-UniRule"/>
</dbReference>
<dbReference type="InterPro" id="IPR003601">
    <property type="entry name" value="Topo_IA_2"/>
</dbReference>
<dbReference type="GO" id="GO:0003917">
    <property type="term" value="F:DNA topoisomerase type I (single strand cut, ATP-independent) activity"/>
    <property type="evidence" value="ECO:0007669"/>
    <property type="project" value="UniProtKB-UniRule"/>
</dbReference>
<keyword evidence="8" id="KW-0460">Magnesium</keyword>
<dbReference type="SUPFAM" id="SSF56712">
    <property type="entry name" value="Prokaryotic type I DNA topoisomerase"/>
    <property type="match status" value="1"/>
</dbReference>
<feature type="domain" description="Toprim" evidence="14">
    <location>
        <begin position="1"/>
        <end position="140"/>
    </location>
</feature>
<evidence type="ECO:0000259" key="15">
    <source>
        <dbReference type="PROSITE" id="PS52039"/>
    </source>
</evidence>
<dbReference type="InterPro" id="IPR023406">
    <property type="entry name" value="Topo_IA_AS"/>
</dbReference>
<protein>
    <recommendedName>
        <fullName evidence="12">DNA topoisomerase 1</fullName>
        <ecNumber evidence="12">5.6.2.1</ecNumber>
    </recommendedName>
    <alternativeName>
        <fullName evidence="12">DNA topoisomerase I</fullName>
    </alternativeName>
</protein>
<dbReference type="PRINTS" id="PR00417">
    <property type="entry name" value="PRTPISMRASEI"/>
</dbReference>
<dbReference type="GO" id="GO:0005694">
    <property type="term" value="C:chromosome"/>
    <property type="evidence" value="ECO:0007669"/>
    <property type="project" value="InterPro"/>
</dbReference>
<evidence type="ECO:0000256" key="6">
    <source>
        <dbReference type="ARBA" id="ARBA00022771"/>
    </source>
</evidence>
<dbReference type="PROSITE" id="PS50880">
    <property type="entry name" value="TOPRIM"/>
    <property type="match status" value="1"/>
</dbReference>
<evidence type="ECO:0000256" key="3">
    <source>
        <dbReference type="ARBA" id="ARBA00009446"/>
    </source>
</evidence>
<feature type="site" description="Interaction with DNA" evidence="12">
    <location>
        <position position="500"/>
    </location>
</feature>
<feature type="domain" description="Topo IA-type catalytic" evidence="15">
    <location>
        <begin position="155"/>
        <end position="567"/>
    </location>
</feature>
<dbReference type="InterPro" id="IPR023405">
    <property type="entry name" value="Topo_IA_core_domain"/>
</dbReference>
<gene>
    <name evidence="12" type="primary">topA</name>
    <name evidence="16" type="ORF">JW744_05405</name>
</gene>
<feature type="region of interest" description="Disordered" evidence="13">
    <location>
        <begin position="675"/>
        <end position="736"/>
    </location>
</feature>
<feature type="site" description="Interaction with DNA" evidence="12">
    <location>
        <position position="52"/>
    </location>
</feature>
<dbReference type="InterPro" id="IPR003602">
    <property type="entry name" value="Topo_IA_DNA-bd_dom"/>
</dbReference>
<dbReference type="Gene3D" id="3.30.65.10">
    <property type="entry name" value="Bacterial Topoisomerase I, domain 1"/>
    <property type="match status" value="1"/>
</dbReference>
<comment type="caution">
    <text evidence="12">Lacks conserved residue(s) required for the propagation of feature annotation.</text>
</comment>
<evidence type="ECO:0000256" key="10">
    <source>
        <dbReference type="ARBA" id="ARBA00023125"/>
    </source>
</evidence>
<feature type="compositionally biased region" description="Basic and acidic residues" evidence="13">
    <location>
        <begin position="703"/>
        <end position="724"/>
    </location>
</feature>
<evidence type="ECO:0000256" key="12">
    <source>
        <dbReference type="HAMAP-Rule" id="MF_00952"/>
    </source>
</evidence>
<dbReference type="Pfam" id="PF01751">
    <property type="entry name" value="Toprim"/>
    <property type="match status" value="1"/>
</dbReference>
<dbReference type="InterPro" id="IPR013824">
    <property type="entry name" value="Topo_IA_cen_sub1"/>
</dbReference>
<dbReference type="HAMAP" id="MF_00952">
    <property type="entry name" value="Topoisom_1_prok"/>
    <property type="match status" value="1"/>
</dbReference>
<dbReference type="GO" id="GO:0003677">
    <property type="term" value="F:DNA binding"/>
    <property type="evidence" value="ECO:0007669"/>
    <property type="project" value="UniProtKB-KW"/>
</dbReference>
<comment type="similarity">
    <text evidence="3 12">Belongs to the type IA topoisomerase family.</text>
</comment>
<evidence type="ECO:0000256" key="5">
    <source>
        <dbReference type="ARBA" id="ARBA00022737"/>
    </source>
</evidence>
<comment type="caution">
    <text evidence="16">The sequence shown here is derived from an EMBL/GenBank/DDBJ whole genome shotgun (WGS) entry which is preliminary data.</text>
</comment>
<dbReference type="Pfam" id="PF01131">
    <property type="entry name" value="Topoisom_bac"/>
    <property type="match status" value="1"/>
</dbReference>
<dbReference type="SMART" id="SM00493">
    <property type="entry name" value="TOPRIM"/>
    <property type="match status" value="1"/>
</dbReference>
<reference evidence="16" key="1">
    <citation type="submission" date="2021-01" db="EMBL/GenBank/DDBJ databases">
        <title>Active Sulfur Cycling in an Early Earth Analoge.</title>
        <authorList>
            <person name="Hahn C.R."/>
            <person name="Youssef N.H."/>
            <person name="Elshahed M."/>
        </authorList>
    </citation>
    <scope>NUCLEOTIDE SEQUENCE</scope>
    <source>
        <strain evidence="16">Zod_Metabat.1151</strain>
    </source>
</reference>
<comment type="subunit">
    <text evidence="12">Monomer.</text>
</comment>
<evidence type="ECO:0000313" key="16">
    <source>
        <dbReference type="EMBL" id="MBN2067878.1"/>
    </source>
</evidence>
<feature type="region of interest" description="Interaction with DNA" evidence="12">
    <location>
        <begin position="193"/>
        <end position="198"/>
    </location>
</feature>
<dbReference type="EC" id="5.6.2.1" evidence="12"/>
<dbReference type="InterPro" id="IPR028612">
    <property type="entry name" value="Topoisom_1_IA"/>
</dbReference>
<dbReference type="InterPro" id="IPR006171">
    <property type="entry name" value="TOPRIM_dom"/>
</dbReference>
<dbReference type="SMART" id="SM00436">
    <property type="entry name" value="TOP1Bc"/>
    <property type="match status" value="1"/>
</dbReference>
<dbReference type="Pfam" id="PF01396">
    <property type="entry name" value="Zn_ribbon_Top1"/>
    <property type="match status" value="2"/>
</dbReference>
<comment type="catalytic activity">
    <reaction evidence="1 12">
        <text>ATP-independent breakage of single-stranded DNA, followed by passage and rejoining.</text>
        <dbReference type="EC" id="5.6.2.1"/>
    </reaction>
</comment>
<evidence type="ECO:0000256" key="1">
    <source>
        <dbReference type="ARBA" id="ARBA00000213"/>
    </source>
</evidence>
<feature type="site" description="Interaction with DNA" evidence="12">
    <location>
        <position position="315"/>
    </location>
</feature>